<comment type="caution">
    <text evidence="1">The sequence shown here is derived from an EMBL/GenBank/DDBJ whole genome shotgun (WGS) entry which is preliminary data.</text>
</comment>
<name>A0A813INF5_POLGL</name>
<accession>A0A813INF5</accession>
<gene>
    <name evidence="1" type="ORF">PGLA2088_LOCUS10595</name>
</gene>
<dbReference type="Proteomes" id="UP000626109">
    <property type="component" value="Unassembled WGS sequence"/>
</dbReference>
<protein>
    <submittedName>
        <fullName evidence="1">Uncharacterized protein</fullName>
    </submittedName>
</protein>
<organism evidence="1 2">
    <name type="scientific">Polarella glacialis</name>
    <name type="common">Dinoflagellate</name>
    <dbReference type="NCBI Taxonomy" id="89957"/>
    <lineage>
        <taxon>Eukaryota</taxon>
        <taxon>Sar</taxon>
        <taxon>Alveolata</taxon>
        <taxon>Dinophyceae</taxon>
        <taxon>Suessiales</taxon>
        <taxon>Suessiaceae</taxon>
        <taxon>Polarella</taxon>
    </lineage>
</organism>
<proteinExistence type="predicted"/>
<reference evidence="1" key="1">
    <citation type="submission" date="2021-02" db="EMBL/GenBank/DDBJ databases">
        <authorList>
            <person name="Dougan E. K."/>
            <person name="Rhodes N."/>
            <person name="Thang M."/>
            <person name="Chan C."/>
        </authorList>
    </citation>
    <scope>NUCLEOTIDE SEQUENCE</scope>
</reference>
<dbReference type="EMBL" id="CAJNNW010011901">
    <property type="protein sequence ID" value="CAE8653738.1"/>
    <property type="molecule type" value="Genomic_DNA"/>
</dbReference>
<evidence type="ECO:0000313" key="1">
    <source>
        <dbReference type="EMBL" id="CAE8653738.1"/>
    </source>
</evidence>
<evidence type="ECO:0000313" key="2">
    <source>
        <dbReference type="Proteomes" id="UP000626109"/>
    </source>
</evidence>
<sequence length="136" mass="15118">MLRGQSSAQGRQAFLTPLALAPSHQSHCCDRNSLCELRSLMFRVVNLWHDCQQRQTIVQECNKASAQGIGGDPRDTTAMQSAPRRVVAQLLPIGAVIQFSDFCILEIGGPKYCRCAKYPLADWDLLSFSETGSERF</sequence>
<dbReference type="AlphaFoldDB" id="A0A813INF5"/>